<dbReference type="Gene3D" id="3.40.50.2000">
    <property type="entry name" value="Glycogen Phosphorylase B"/>
    <property type="match status" value="2"/>
</dbReference>
<dbReference type="InterPro" id="IPR051199">
    <property type="entry name" value="LPS_LOS_Heptosyltrfase"/>
</dbReference>
<evidence type="ECO:0000256" key="8">
    <source>
        <dbReference type="ARBA" id="ARBA00023136"/>
    </source>
</evidence>
<evidence type="ECO:0000256" key="13">
    <source>
        <dbReference type="ARBA" id="ARBA00049201"/>
    </source>
</evidence>
<dbReference type="InterPro" id="IPR002201">
    <property type="entry name" value="Glyco_trans_9"/>
</dbReference>
<evidence type="ECO:0000256" key="10">
    <source>
        <dbReference type="ARBA" id="ARBA00044041"/>
    </source>
</evidence>
<reference evidence="14 15" key="1">
    <citation type="submission" date="2024-02" db="EMBL/GenBank/DDBJ databases">
        <title>Genome and pathogenicity analysis of Helicobacter mastomyrinus isolated from mice.</title>
        <authorList>
            <person name="Zhu L."/>
        </authorList>
    </citation>
    <scope>NUCLEOTIDE SEQUENCE [LARGE SCALE GENOMIC DNA]</scope>
    <source>
        <strain evidence="14 15">Hm-17</strain>
    </source>
</reference>
<accession>A0ABZ3F9D7</accession>
<dbReference type="Proteomes" id="UP001434737">
    <property type="component" value="Chromosome"/>
</dbReference>
<evidence type="ECO:0000256" key="2">
    <source>
        <dbReference type="ARBA" id="ARBA00004713"/>
    </source>
</evidence>
<evidence type="ECO:0000256" key="11">
    <source>
        <dbReference type="ARBA" id="ARBA00044190"/>
    </source>
</evidence>
<evidence type="ECO:0000256" key="1">
    <source>
        <dbReference type="ARBA" id="ARBA00004515"/>
    </source>
</evidence>
<keyword evidence="6" id="KW-0808">Transferase</keyword>
<evidence type="ECO:0000256" key="6">
    <source>
        <dbReference type="ARBA" id="ARBA00022679"/>
    </source>
</evidence>
<organism evidence="14 15">
    <name type="scientific">Helicobacter mastomyrinus</name>
    <dbReference type="NCBI Taxonomy" id="287948"/>
    <lineage>
        <taxon>Bacteria</taxon>
        <taxon>Pseudomonadati</taxon>
        <taxon>Campylobacterota</taxon>
        <taxon>Epsilonproteobacteria</taxon>
        <taxon>Campylobacterales</taxon>
        <taxon>Helicobacteraceae</taxon>
        <taxon>Helicobacter</taxon>
    </lineage>
</organism>
<dbReference type="PANTHER" id="PTHR30160:SF19">
    <property type="entry name" value="LIPOPOLYSACCHARIDE HEPTOSYLTRANSFERASE 1"/>
    <property type="match status" value="1"/>
</dbReference>
<evidence type="ECO:0000256" key="3">
    <source>
        <dbReference type="ARBA" id="ARBA00022475"/>
    </source>
</evidence>
<evidence type="ECO:0000256" key="4">
    <source>
        <dbReference type="ARBA" id="ARBA00022519"/>
    </source>
</evidence>
<protein>
    <recommendedName>
        <fullName evidence="11">Lipopolysaccharide heptosyltransferase 1</fullName>
        <ecNumber evidence="10">2.4.99.23</ecNumber>
    </recommendedName>
    <alternativeName>
        <fullName evidence="12">ADP-heptose:lipopolysaccharide heptosyltransferase I</fullName>
    </alternativeName>
</protein>
<comment type="similarity">
    <text evidence="9">Belongs to the glycosyltransferase 9 family.</text>
</comment>
<evidence type="ECO:0000256" key="7">
    <source>
        <dbReference type="ARBA" id="ARBA00022985"/>
    </source>
</evidence>
<keyword evidence="7" id="KW-0448">Lipopolysaccharide biosynthesis</keyword>
<dbReference type="RefSeq" id="WP_343354054.1">
    <property type="nucleotide sequence ID" value="NZ_CP145316.1"/>
</dbReference>
<dbReference type="SUPFAM" id="SSF53756">
    <property type="entry name" value="UDP-Glycosyltransferase/glycogen phosphorylase"/>
    <property type="match status" value="1"/>
</dbReference>
<dbReference type="InterPro" id="IPR011908">
    <property type="entry name" value="LipoPS_heptosylTferase-I"/>
</dbReference>
<evidence type="ECO:0000313" key="15">
    <source>
        <dbReference type="Proteomes" id="UP001434737"/>
    </source>
</evidence>
<keyword evidence="5" id="KW-0328">Glycosyltransferase</keyword>
<evidence type="ECO:0000313" key="14">
    <source>
        <dbReference type="EMBL" id="XAM18820.1"/>
    </source>
</evidence>
<comment type="subcellular location">
    <subcellularLocation>
        <location evidence="1">Cell inner membrane</location>
        <topology evidence="1">Peripheral membrane protein</topology>
        <orientation evidence="1">Cytoplasmic side</orientation>
    </subcellularLocation>
</comment>
<gene>
    <name evidence="14" type="primary">waaC</name>
    <name evidence="14" type="ORF">V3I05_03845</name>
</gene>
<name>A0ABZ3F9D7_9HELI</name>
<keyword evidence="3" id="KW-1003">Cell membrane</keyword>
<sequence length="364" mass="40253">MEVQNAPINISFLRLSSLGDVIVGACVLPFVRAYLQRQYPQGVRLHWVVDDMFAAVLADSPCIDNLVRIPLKKGGIKAIPRIMRMLQSLESCEKLIDLQGLIKSALCGSFIQKGEFWGFAKDSIKEPVASICYTHKVHIPYNEHILKRNLSLVNAALGIDEVDESIFYANRSCAFGFTQGAQTQIEDILRESCVGSSQMKRDKASYILLVLESSLESKTYPLDLFVEVIDGLLDLKPHIHILLLQHSTDKAGRIKERFATQARVVALPPLSIDLLKALMTKVALVIGGDTGVTHLAWAMQKASLTLYGNTAPERFALNSLINRFLCGSERASYKKDDFCIANIAPSSICASVKDILDSIIEDSK</sequence>
<comment type="pathway">
    <text evidence="2">Bacterial outer membrane biogenesis; LPS core biosynthesis.</text>
</comment>
<comment type="catalytic activity">
    <reaction evidence="13">
        <text>an alpha-Kdo-(2-&gt;4)-alpha-Kdo-(2-&gt;6)-lipid A + ADP-L-glycero-beta-D-manno-heptose = an L-alpha-D-Hep-(1-&gt;5)-[alpha-Kdo-(2-&gt;4)]-alpha-Kdo-(2-&gt;6)-lipid A + ADP + H(+)</text>
        <dbReference type="Rhea" id="RHEA:74067"/>
        <dbReference type="ChEBI" id="CHEBI:15378"/>
        <dbReference type="ChEBI" id="CHEBI:61506"/>
        <dbReference type="ChEBI" id="CHEBI:176431"/>
        <dbReference type="ChEBI" id="CHEBI:193068"/>
        <dbReference type="ChEBI" id="CHEBI:456216"/>
        <dbReference type="EC" id="2.4.99.23"/>
    </reaction>
</comment>
<proteinExistence type="inferred from homology"/>
<keyword evidence="15" id="KW-1185">Reference proteome</keyword>
<evidence type="ECO:0000256" key="12">
    <source>
        <dbReference type="ARBA" id="ARBA00044330"/>
    </source>
</evidence>
<dbReference type="NCBIfam" id="TIGR02193">
    <property type="entry name" value="heptsyl_trn_I"/>
    <property type="match status" value="1"/>
</dbReference>
<dbReference type="EMBL" id="CP145316">
    <property type="protein sequence ID" value="XAM18820.1"/>
    <property type="molecule type" value="Genomic_DNA"/>
</dbReference>
<dbReference type="Pfam" id="PF01075">
    <property type="entry name" value="Glyco_transf_9"/>
    <property type="match status" value="1"/>
</dbReference>
<keyword evidence="4" id="KW-0997">Cell inner membrane</keyword>
<dbReference type="EC" id="2.4.99.23" evidence="10"/>
<dbReference type="PANTHER" id="PTHR30160">
    <property type="entry name" value="TETRAACYLDISACCHARIDE 4'-KINASE-RELATED"/>
    <property type="match status" value="1"/>
</dbReference>
<evidence type="ECO:0000256" key="9">
    <source>
        <dbReference type="ARBA" id="ARBA00043995"/>
    </source>
</evidence>
<keyword evidence="8" id="KW-0472">Membrane</keyword>
<evidence type="ECO:0000256" key="5">
    <source>
        <dbReference type="ARBA" id="ARBA00022676"/>
    </source>
</evidence>